<evidence type="ECO:0000256" key="4">
    <source>
        <dbReference type="ARBA" id="ARBA00010662"/>
    </source>
</evidence>
<dbReference type="EC" id="3.1.1.31" evidence="5 7"/>
<dbReference type="GO" id="GO:0006098">
    <property type="term" value="P:pentose-phosphate shunt"/>
    <property type="evidence" value="ECO:0007669"/>
    <property type="project" value="UniProtKB-UniPathway"/>
</dbReference>
<dbReference type="AlphaFoldDB" id="A0A315EX61"/>
<dbReference type="RefSeq" id="WP_108358594.1">
    <property type="nucleotide sequence ID" value="NZ_NESP01000001.1"/>
</dbReference>
<dbReference type="InterPro" id="IPR037171">
    <property type="entry name" value="NagB/RpiA_transferase-like"/>
</dbReference>
<comment type="pathway">
    <text evidence="3 7">Carbohydrate degradation; pentose phosphate pathway; D-ribulose 5-phosphate from D-glucose 6-phosphate (oxidative stage): step 2/3.</text>
</comment>
<feature type="domain" description="Glucosamine/galactosamine-6-phosphate isomerase" evidence="8">
    <location>
        <begin position="20"/>
        <end position="237"/>
    </location>
</feature>
<dbReference type="PANTHER" id="PTHR11054">
    <property type="entry name" value="6-PHOSPHOGLUCONOLACTONASE"/>
    <property type="match status" value="1"/>
</dbReference>
<evidence type="ECO:0000256" key="5">
    <source>
        <dbReference type="ARBA" id="ARBA00013198"/>
    </source>
</evidence>
<dbReference type="CDD" id="cd01400">
    <property type="entry name" value="6PGL"/>
    <property type="match status" value="1"/>
</dbReference>
<evidence type="ECO:0000256" key="3">
    <source>
        <dbReference type="ARBA" id="ARBA00004961"/>
    </source>
</evidence>
<organism evidence="9 10">
    <name type="scientific">Limnohabitans curvus</name>
    <dbReference type="NCBI Taxonomy" id="323423"/>
    <lineage>
        <taxon>Bacteria</taxon>
        <taxon>Pseudomonadati</taxon>
        <taxon>Pseudomonadota</taxon>
        <taxon>Betaproteobacteria</taxon>
        <taxon>Burkholderiales</taxon>
        <taxon>Comamonadaceae</taxon>
        <taxon>Limnohabitans</taxon>
    </lineage>
</organism>
<accession>A0A315EX61</accession>
<dbReference type="EMBL" id="NESP01000001">
    <property type="protein sequence ID" value="PUE60554.1"/>
    <property type="molecule type" value="Genomic_DNA"/>
</dbReference>
<proteinExistence type="inferred from homology"/>
<dbReference type="InterPro" id="IPR006148">
    <property type="entry name" value="Glc/Gal-6P_isomerase"/>
</dbReference>
<protein>
    <recommendedName>
        <fullName evidence="6 7">6-phosphogluconolactonase</fullName>
        <shortName evidence="7">6PGL</shortName>
        <ecNumber evidence="5 7">3.1.1.31</ecNumber>
    </recommendedName>
</protein>
<evidence type="ECO:0000256" key="2">
    <source>
        <dbReference type="ARBA" id="ARBA00002681"/>
    </source>
</evidence>
<dbReference type="Proteomes" id="UP000251341">
    <property type="component" value="Unassembled WGS sequence"/>
</dbReference>
<keyword evidence="10" id="KW-1185">Reference proteome</keyword>
<gene>
    <name evidence="7" type="primary">pgl</name>
    <name evidence="9" type="ORF">B9Z44_13835</name>
</gene>
<dbReference type="GO" id="GO:0005975">
    <property type="term" value="P:carbohydrate metabolic process"/>
    <property type="evidence" value="ECO:0007669"/>
    <property type="project" value="UniProtKB-UniRule"/>
</dbReference>
<dbReference type="InterPro" id="IPR039104">
    <property type="entry name" value="6PGL"/>
</dbReference>
<comment type="catalytic activity">
    <reaction evidence="1 7">
        <text>6-phospho-D-glucono-1,5-lactone + H2O = 6-phospho-D-gluconate + H(+)</text>
        <dbReference type="Rhea" id="RHEA:12556"/>
        <dbReference type="ChEBI" id="CHEBI:15377"/>
        <dbReference type="ChEBI" id="CHEBI:15378"/>
        <dbReference type="ChEBI" id="CHEBI:57955"/>
        <dbReference type="ChEBI" id="CHEBI:58759"/>
        <dbReference type="EC" id="3.1.1.31"/>
    </reaction>
</comment>
<comment type="similarity">
    <text evidence="4 7">Belongs to the glucosamine/galactosamine-6-phosphate isomerase family. 6-phosphogluconolactonase subfamily.</text>
</comment>
<evidence type="ECO:0000256" key="7">
    <source>
        <dbReference type="RuleBase" id="RU365095"/>
    </source>
</evidence>
<dbReference type="NCBIfam" id="TIGR01198">
    <property type="entry name" value="pgl"/>
    <property type="match status" value="1"/>
</dbReference>
<evidence type="ECO:0000256" key="6">
    <source>
        <dbReference type="ARBA" id="ARBA00020337"/>
    </source>
</evidence>
<dbReference type="SUPFAM" id="SSF100950">
    <property type="entry name" value="NagB/RpiA/CoA transferase-like"/>
    <property type="match status" value="1"/>
</dbReference>
<comment type="caution">
    <text evidence="9">The sequence shown here is derived from an EMBL/GenBank/DDBJ whole genome shotgun (WGS) entry which is preliminary data.</text>
</comment>
<evidence type="ECO:0000256" key="1">
    <source>
        <dbReference type="ARBA" id="ARBA00000832"/>
    </source>
</evidence>
<evidence type="ECO:0000313" key="9">
    <source>
        <dbReference type="EMBL" id="PUE60554.1"/>
    </source>
</evidence>
<dbReference type="Gene3D" id="3.40.50.1360">
    <property type="match status" value="1"/>
</dbReference>
<evidence type="ECO:0000259" key="8">
    <source>
        <dbReference type="Pfam" id="PF01182"/>
    </source>
</evidence>
<reference evidence="9 10" key="1">
    <citation type="submission" date="2017-04" db="EMBL/GenBank/DDBJ databases">
        <title>Unexpected and diverse lifestyles within the genus Limnohabitans.</title>
        <authorList>
            <person name="Kasalicky V."/>
            <person name="Mehrshad M."/>
            <person name="Andrei S.-A."/>
            <person name="Salcher M."/>
            <person name="Kratochvilova H."/>
            <person name="Simek K."/>
            <person name="Ghai R."/>
        </authorList>
    </citation>
    <scope>NUCLEOTIDE SEQUENCE [LARGE SCALE GENOMIC DNA]</scope>
    <source>
        <strain evidence="9 10">MWH-C5</strain>
    </source>
</reference>
<evidence type="ECO:0000313" key="10">
    <source>
        <dbReference type="Proteomes" id="UP000251341"/>
    </source>
</evidence>
<keyword evidence="7" id="KW-0378">Hydrolase</keyword>
<sequence>MTSAWHPESRGTLTVHTVNPAELNVRLAQDIAQRLAAAIQARGLAVLSVSGGKSPVALFEALRVIDIDWSRVRITLVDERCVPRSHPDSNALLVQTHLLQDLAAKGQLVFMVASTAAPLDTPATLAKAASLALTAAGVADVLVLGMGADGHTASLFPEAPNLTDALDLRNTQTCVAIELAHPPANAPYARITQTLAQILSARHIVLPLFGTDKLNTLQQAWKQATPALPISCVLQQTQTPVALWLAN</sequence>
<comment type="function">
    <text evidence="2 7">Hydrolysis of 6-phosphogluconolactone to 6-phosphogluconate.</text>
</comment>
<dbReference type="InterPro" id="IPR005900">
    <property type="entry name" value="6-phosphogluconolactonase_DevB"/>
</dbReference>
<name>A0A315EX61_9BURK</name>
<dbReference type="UniPathway" id="UPA00115">
    <property type="reaction ID" value="UER00409"/>
</dbReference>
<dbReference type="Pfam" id="PF01182">
    <property type="entry name" value="Glucosamine_iso"/>
    <property type="match status" value="1"/>
</dbReference>
<dbReference type="PANTHER" id="PTHR11054:SF0">
    <property type="entry name" value="6-PHOSPHOGLUCONOLACTONASE"/>
    <property type="match status" value="1"/>
</dbReference>
<dbReference type="GO" id="GO:0017057">
    <property type="term" value="F:6-phosphogluconolactonase activity"/>
    <property type="evidence" value="ECO:0007669"/>
    <property type="project" value="UniProtKB-UniRule"/>
</dbReference>